<dbReference type="Proteomes" id="UP000543030">
    <property type="component" value="Unassembled WGS sequence"/>
</dbReference>
<keyword evidence="2" id="KW-1185">Reference proteome</keyword>
<evidence type="ECO:0000313" key="2">
    <source>
        <dbReference type="Proteomes" id="UP000543030"/>
    </source>
</evidence>
<dbReference type="EMBL" id="JACHHN010000004">
    <property type="protein sequence ID" value="MBB5191678.1"/>
    <property type="molecule type" value="Genomic_DNA"/>
</dbReference>
<proteinExistence type="predicted"/>
<organism evidence="1 2">
    <name type="scientific">Silvimonas terrae</name>
    <dbReference type="NCBI Taxonomy" id="300266"/>
    <lineage>
        <taxon>Bacteria</taxon>
        <taxon>Pseudomonadati</taxon>
        <taxon>Pseudomonadota</taxon>
        <taxon>Betaproteobacteria</taxon>
        <taxon>Neisseriales</taxon>
        <taxon>Chitinibacteraceae</taxon>
        <taxon>Silvimonas</taxon>
    </lineage>
</organism>
<reference evidence="1 2" key="1">
    <citation type="submission" date="2020-08" db="EMBL/GenBank/DDBJ databases">
        <title>Genomic Encyclopedia of Type Strains, Phase IV (KMG-IV): sequencing the most valuable type-strain genomes for metagenomic binning, comparative biology and taxonomic classification.</title>
        <authorList>
            <person name="Goeker M."/>
        </authorList>
    </citation>
    <scope>NUCLEOTIDE SEQUENCE [LARGE SCALE GENOMIC DNA]</scope>
    <source>
        <strain evidence="1 2">DSM 18233</strain>
    </source>
</reference>
<name>A0A840RGN0_9NEIS</name>
<accession>A0A840RGN0</accession>
<protein>
    <submittedName>
        <fullName evidence="1">Uncharacterized protein</fullName>
    </submittedName>
</protein>
<gene>
    <name evidence="1" type="ORF">HNQ50_002408</name>
</gene>
<comment type="caution">
    <text evidence="1">The sequence shown here is derived from an EMBL/GenBank/DDBJ whole genome shotgun (WGS) entry which is preliminary data.</text>
</comment>
<dbReference type="RefSeq" id="WP_184100921.1">
    <property type="nucleotide sequence ID" value="NZ_JACHHN010000004.1"/>
</dbReference>
<sequence>MNIYQIPDPASHRPLFLLCSAFAIRGHMRHLGLGWADKVQSPLQGAVLYCGHYTTAANKQGDVCFFCLPEQLEPLSRAWGLIGTARVAVQDDVAPQGLSTGLKMLGALH</sequence>
<dbReference type="AlphaFoldDB" id="A0A840RGN0"/>
<evidence type="ECO:0000313" key="1">
    <source>
        <dbReference type="EMBL" id="MBB5191678.1"/>
    </source>
</evidence>